<dbReference type="EMBL" id="RPFZ01000001">
    <property type="protein sequence ID" value="RPF71094.1"/>
    <property type="molecule type" value="Genomic_DNA"/>
</dbReference>
<feature type="region of interest" description="Disordered" evidence="1">
    <location>
        <begin position="33"/>
        <end position="53"/>
    </location>
</feature>
<keyword evidence="3" id="KW-1185">Reference proteome</keyword>
<protein>
    <recommendedName>
        <fullName evidence="4">TnsA endonuclease N-terminal domain-containing protein</fullName>
    </recommendedName>
</protein>
<evidence type="ECO:0000313" key="2">
    <source>
        <dbReference type="EMBL" id="RPF71094.1"/>
    </source>
</evidence>
<evidence type="ECO:0008006" key="4">
    <source>
        <dbReference type="Google" id="ProtNLM"/>
    </source>
</evidence>
<organism evidence="2 3">
    <name type="scientific">Aurantiacibacter spongiae</name>
    <dbReference type="NCBI Taxonomy" id="2488860"/>
    <lineage>
        <taxon>Bacteria</taxon>
        <taxon>Pseudomonadati</taxon>
        <taxon>Pseudomonadota</taxon>
        <taxon>Alphaproteobacteria</taxon>
        <taxon>Sphingomonadales</taxon>
        <taxon>Erythrobacteraceae</taxon>
        <taxon>Aurantiacibacter</taxon>
    </lineage>
</organism>
<dbReference type="OrthoDB" id="7570003at2"/>
<evidence type="ECO:0000256" key="1">
    <source>
        <dbReference type="SAM" id="MobiDB-lite"/>
    </source>
</evidence>
<dbReference type="RefSeq" id="WP_123879210.1">
    <property type="nucleotide sequence ID" value="NZ_RPFZ01000001.1"/>
</dbReference>
<comment type="caution">
    <text evidence="2">The sequence shown here is derived from an EMBL/GenBank/DDBJ whole genome shotgun (WGS) entry which is preliminary data.</text>
</comment>
<dbReference type="Proteomes" id="UP000275232">
    <property type="component" value="Unassembled WGS sequence"/>
</dbReference>
<reference evidence="2 3" key="1">
    <citation type="submission" date="2018-11" db="EMBL/GenBank/DDBJ databases">
        <title>Erythrobacter spongiae sp. nov., isolated from a marine sponge.</title>
        <authorList>
            <person name="Zhuang L."/>
            <person name="Luo L."/>
        </authorList>
    </citation>
    <scope>NUCLEOTIDE SEQUENCE [LARGE SCALE GENOMIC DNA]</scope>
    <source>
        <strain evidence="2 3">HN-E23</strain>
    </source>
</reference>
<proteinExistence type="predicted"/>
<evidence type="ECO:0000313" key="3">
    <source>
        <dbReference type="Proteomes" id="UP000275232"/>
    </source>
</evidence>
<dbReference type="AlphaFoldDB" id="A0A3N5CQ08"/>
<feature type="compositionally biased region" description="Basic and acidic residues" evidence="1">
    <location>
        <begin position="33"/>
        <end position="46"/>
    </location>
</feature>
<accession>A0A3N5CQ08</accession>
<name>A0A3N5CQ08_9SPHN</name>
<sequence length="316" mass="35403">MTRPLTGREAMASAYLSSNSPLCPPAYDRHAARVGDRLPTPRELLPRRPKRRPRWVPGRSHLLRDEAHVRTHAPAAVRYRSSEDLGHVRVNFRYRNWFSTAAHYSQKARRAQYTEGPHELNFLRWFSINPLISDFQFQPIELEICDEFGNVTVYTLDVAVELVSGGLVFAEIKPVASYFHLPEVVFATAAAEDALAREGAAFERLRGDLFDEVTAGTIADVYAHRLEAFDIENDYGTIETAIESGGGVVDLRTAKAVLGGRPSDARAKLDAMMAARLIAIDVSLPPTAETPVRLAPPARRPRALRDFLERFVRQED</sequence>
<gene>
    <name evidence="2" type="ORF">EG799_05305</name>
</gene>